<accession>A0A238WNC4</accession>
<dbReference type="SUPFAM" id="SSF158682">
    <property type="entry name" value="TerB-like"/>
    <property type="match status" value="1"/>
</dbReference>
<gene>
    <name evidence="1" type="ORF">SAMN06265376_1011237</name>
</gene>
<evidence type="ECO:0008006" key="3">
    <source>
        <dbReference type="Google" id="ProtNLM"/>
    </source>
</evidence>
<name>A0A238WNC4_9FLAO</name>
<reference evidence="1 2" key="1">
    <citation type="submission" date="2017-06" db="EMBL/GenBank/DDBJ databases">
        <authorList>
            <person name="Kim H.J."/>
            <person name="Triplett B.A."/>
        </authorList>
    </citation>
    <scope>NUCLEOTIDE SEQUENCE [LARGE SCALE GENOMIC DNA]</scope>
    <source>
        <strain evidence="1 2">DSM 25597</strain>
    </source>
</reference>
<dbReference type="CDD" id="cd07177">
    <property type="entry name" value="terB_like"/>
    <property type="match status" value="1"/>
</dbReference>
<dbReference type="OrthoDB" id="981083at2"/>
<dbReference type="Proteomes" id="UP000198379">
    <property type="component" value="Unassembled WGS sequence"/>
</dbReference>
<dbReference type="InterPro" id="IPR029024">
    <property type="entry name" value="TerB-like"/>
</dbReference>
<dbReference type="EMBL" id="FZNY01000001">
    <property type="protein sequence ID" value="SNR47754.1"/>
    <property type="molecule type" value="Genomic_DNA"/>
</dbReference>
<evidence type="ECO:0000313" key="2">
    <source>
        <dbReference type="Proteomes" id="UP000198379"/>
    </source>
</evidence>
<keyword evidence="2" id="KW-1185">Reference proteome</keyword>
<dbReference type="AlphaFoldDB" id="A0A238WNC4"/>
<organism evidence="1 2">
    <name type="scientific">Dokdonia pacifica</name>
    <dbReference type="NCBI Taxonomy" id="1627892"/>
    <lineage>
        <taxon>Bacteria</taxon>
        <taxon>Pseudomonadati</taxon>
        <taxon>Bacteroidota</taxon>
        <taxon>Flavobacteriia</taxon>
        <taxon>Flavobacteriales</taxon>
        <taxon>Flavobacteriaceae</taxon>
        <taxon>Dokdonia</taxon>
    </lineage>
</organism>
<proteinExistence type="predicted"/>
<sequence length="143" mass="16599">MSISDLYDSGFRKRNEDHFAAMVRIAMSDTIITEDEKKFLDRTARNLDISEEDYKAILKDYKTHKINPPITYESRLERLFDLGRMVYADHELGDKQTIMLERLAVGLGFTVNNVKYVVDKALSLVSEGVDLDTFKEEIKLMNR</sequence>
<evidence type="ECO:0000313" key="1">
    <source>
        <dbReference type="EMBL" id="SNR47754.1"/>
    </source>
</evidence>
<dbReference type="Gene3D" id="1.10.3680.10">
    <property type="entry name" value="TerB-like"/>
    <property type="match status" value="1"/>
</dbReference>
<dbReference type="RefSeq" id="WP_089370524.1">
    <property type="nucleotide sequence ID" value="NZ_BMEP01000003.1"/>
</dbReference>
<protein>
    <recommendedName>
        <fullName evidence="3">Tellurite resistance protein TerB</fullName>
    </recommendedName>
</protein>